<evidence type="ECO:0000256" key="5">
    <source>
        <dbReference type="ARBA" id="ARBA00023141"/>
    </source>
</evidence>
<dbReference type="PIRSF" id="PIRSF000505">
    <property type="entry name" value="EPSPS"/>
    <property type="match status" value="1"/>
</dbReference>
<feature type="binding site" evidence="7">
    <location>
        <position position="146"/>
    </location>
    <ligand>
        <name>phosphoenolpyruvate</name>
        <dbReference type="ChEBI" id="CHEBI:58702"/>
    </ligand>
</feature>
<dbReference type="InterPro" id="IPR036968">
    <property type="entry name" value="Enolpyruvate_Tfrase_sf"/>
</dbReference>
<accession>A0ABW3NN00</accession>
<comment type="caution">
    <text evidence="7">Lacks conserved residue(s) required for the propagation of feature annotation.</text>
</comment>
<evidence type="ECO:0000256" key="7">
    <source>
        <dbReference type="HAMAP-Rule" id="MF_00210"/>
    </source>
</evidence>
<comment type="subcellular location">
    <subcellularLocation>
        <location evidence="7">Cytoplasm</location>
    </subcellularLocation>
</comment>
<evidence type="ECO:0000259" key="8">
    <source>
        <dbReference type="Pfam" id="PF00275"/>
    </source>
</evidence>
<feature type="binding site" evidence="7">
    <location>
        <position position="146"/>
    </location>
    <ligand>
        <name>3-phosphoshikimate</name>
        <dbReference type="ChEBI" id="CHEBI:145989"/>
    </ligand>
</feature>
<protein>
    <recommendedName>
        <fullName evidence="7">3-phosphoshikimate 1-carboxyvinyltransferase</fullName>
        <ecNumber evidence="7">2.5.1.19</ecNumber>
    </recommendedName>
    <alternativeName>
        <fullName evidence="7">5-enolpyruvylshikimate-3-phosphate synthase</fullName>
        <shortName evidence="7">EPSP synthase</shortName>
        <shortName evidence="7">EPSPS</shortName>
    </alternativeName>
</protein>
<feature type="binding site" evidence="7">
    <location>
        <position position="98"/>
    </location>
    <ligand>
        <name>phosphoenolpyruvate</name>
        <dbReference type="ChEBI" id="CHEBI:58702"/>
    </ligand>
</feature>
<dbReference type="PROSITE" id="PS00885">
    <property type="entry name" value="EPSP_SYNTHASE_2"/>
    <property type="match status" value="1"/>
</dbReference>
<keyword evidence="7" id="KW-0963">Cytoplasm</keyword>
<keyword evidence="3 7" id="KW-0028">Amino-acid biosynthesis</keyword>
<feature type="binding site" evidence="7">
    <location>
        <position position="290"/>
    </location>
    <ligand>
        <name>3-phosphoshikimate</name>
        <dbReference type="ChEBI" id="CHEBI:145989"/>
    </ligand>
</feature>
<comment type="pathway">
    <text evidence="1 7">Metabolic intermediate biosynthesis; chorismate biosynthesis; chorismate from D-erythrose 4-phosphate and phosphoenolpyruvate: step 6/7.</text>
</comment>
<dbReference type="InterPro" id="IPR013792">
    <property type="entry name" value="RNA3'P_cycl/enolpyr_Trfase_a/b"/>
</dbReference>
<proteinExistence type="inferred from homology"/>
<comment type="function">
    <text evidence="7">Catalyzes the transfer of the enolpyruvyl moiety of phosphoenolpyruvate (PEP) to the 5-hydroxyl of shikimate-3-phosphate (S3P) to produce enolpyruvyl shikimate-3-phosphate and inorganic phosphate.</text>
</comment>
<feature type="binding site" evidence="7">
    <location>
        <position position="321"/>
    </location>
    <ligand>
        <name>phosphoenolpyruvate</name>
        <dbReference type="ChEBI" id="CHEBI:58702"/>
    </ligand>
</feature>
<evidence type="ECO:0000256" key="6">
    <source>
        <dbReference type="ARBA" id="ARBA00044633"/>
    </source>
</evidence>
<dbReference type="CDD" id="cd01556">
    <property type="entry name" value="EPSP_synthase"/>
    <property type="match status" value="1"/>
</dbReference>
<reference evidence="10" key="1">
    <citation type="journal article" date="2019" name="Int. J. Syst. Evol. Microbiol.">
        <title>The Global Catalogue of Microorganisms (GCM) 10K type strain sequencing project: providing services to taxonomists for standard genome sequencing and annotation.</title>
        <authorList>
            <consortium name="The Broad Institute Genomics Platform"/>
            <consortium name="The Broad Institute Genome Sequencing Center for Infectious Disease"/>
            <person name="Wu L."/>
            <person name="Ma J."/>
        </authorList>
    </citation>
    <scope>NUCLEOTIDE SEQUENCE [LARGE SCALE GENOMIC DNA]</scope>
    <source>
        <strain evidence="10">CCUG 64793</strain>
    </source>
</reference>
<feature type="binding site" evidence="7">
    <location>
        <position position="145"/>
    </location>
    <ligand>
        <name>3-phosphoshikimate</name>
        <dbReference type="ChEBI" id="CHEBI:145989"/>
    </ligand>
</feature>
<dbReference type="Gene3D" id="3.65.10.10">
    <property type="entry name" value="Enolpyruvate transferase domain"/>
    <property type="match status" value="3"/>
</dbReference>
<dbReference type="PANTHER" id="PTHR21090">
    <property type="entry name" value="AROM/DEHYDROQUINATE SYNTHASE"/>
    <property type="match status" value="1"/>
</dbReference>
<comment type="catalytic activity">
    <reaction evidence="6">
        <text>3-phosphoshikimate + phosphoenolpyruvate = 5-O-(1-carboxyvinyl)-3-phosphoshikimate + phosphate</text>
        <dbReference type="Rhea" id="RHEA:21256"/>
        <dbReference type="ChEBI" id="CHEBI:43474"/>
        <dbReference type="ChEBI" id="CHEBI:57701"/>
        <dbReference type="ChEBI" id="CHEBI:58702"/>
        <dbReference type="ChEBI" id="CHEBI:145989"/>
        <dbReference type="EC" id="2.5.1.19"/>
    </reaction>
    <physiologicalReaction direction="left-to-right" evidence="6">
        <dbReference type="Rhea" id="RHEA:21257"/>
    </physiologicalReaction>
</comment>
<evidence type="ECO:0000313" key="9">
    <source>
        <dbReference type="EMBL" id="MFD1095078.1"/>
    </source>
</evidence>
<feature type="binding site" evidence="7">
    <location>
        <position position="388"/>
    </location>
    <ligand>
        <name>phosphoenolpyruvate</name>
        <dbReference type="ChEBI" id="CHEBI:58702"/>
    </ligand>
</feature>
<keyword evidence="5 7" id="KW-0057">Aromatic amino acid biosynthesis</keyword>
<comment type="subunit">
    <text evidence="7">Monomer.</text>
</comment>
<dbReference type="InterPro" id="IPR023193">
    <property type="entry name" value="EPSP_synthase_CS"/>
</dbReference>
<feature type="binding site" evidence="7">
    <location>
        <position position="317"/>
    </location>
    <ligand>
        <name>3-phosphoshikimate</name>
        <dbReference type="ChEBI" id="CHEBI:145989"/>
    </ligand>
</feature>
<comment type="caution">
    <text evidence="9">The sequence shown here is derived from an EMBL/GenBank/DDBJ whole genome shotgun (WGS) entry which is preliminary data.</text>
</comment>
<dbReference type="EC" id="2.5.1.19" evidence="7"/>
<gene>
    <name evidence="7" type="primary">aroA</name>
    <name evidence="9" type="ORF">ACFQ3Q_04895</name>
</gene>
<feature type="binding site" evidence="7">
    <location>
        <position position="172"/>
    </location>
    <ligand>
        <name>3-phosphoshikimate</name>
        <dbReference type="ChEBI" id="CHEBI:145989"/>
    </ligand>
</feature>
<keyword evidence="4 7" id="KW-0808">Transferase</keyword>
<dbReference type="PANTHER" id="PTHR21090:SF5">
    <property type="entry name" value="PENTAFUNCTIONAL AROM POLYPEPTIDE"/>
    <property type="match status" value="1"/>
</dbReference>
<feature type="domain" description="Enolpyruvate transferase" evidence="8">
    <location>
        <begin position="57"/>
        <end position="397"/>
    </location>
</feature>
<name>A0ABW3NN00_9FLAO</name>
<feature type="binding site" evidence="7">
    <location>
        <position position="144"/>
    </location>
    <ligand>
        <name>3-phosphoshikimate</name>
        <dbReference type="ChEBI" id="CHEBI:145989"/>
    </ligand>
</feature>
<evidence type="ECO:0000313" key="10">
    <source>
        <dbReference type="Proteomes" id="UP001597131"/>
    </source>
</evidence>
<dbReference type="InterPro" id="IPR001986">
    <property type="entry name" value="Enolpyruvate_Tfrase_dom"/>
</dbReference>
<feature type="binding site" evidence="7">
    <location>
        <position position="364"/>
    </location>
    <ligand>
        <name>phosphoenolpyruvate</name>
        <dbReference type="ChEBI" id="CHEBI:58702"/>
    </ligand>
</feature>
<organism evidence="9 10">
    <name type="scientific">Salegentibacter chungangensis</name>
    <dbReference type="NCBI Taxonomy" id="1335724"/>
    <lineage>
        <taxon>Bacteria</taxon>
        <taxon>Pseudomonadati</taxon>
        <taxon>Bacteroidota</taxon>
        <taxon>Flavobacteriia</taxon>
        <taxon>Flavobacteriales</taxon>
        <taxon>Flavobacteriaceae</taxon>
        <taxon>Salegentibacter</taxon>
    </lineage>
</organism>
<dbReference type="RefSeq" id="WP_380743503.1">
    <property type="nucleotide sequence ID" value="NZ_JBHTLI010000001.1"/>
</dbReference>
<dbReference type="Pfam" id="PF00275">
    <property type="entry name" value="EPSP_synthase"/>
    <property type="match status" value="1"/>
</dbReference>
<feature type="binding site" evidence="7">
    <location>
        <position position="23"/>
    </location>
    <ligand>
        <name>3-phosphoshikimate</name>
        <dbReference type="ChEBI" id="CHEBI:145989"/>
    </ligand>
</feature>
<keyword evidence="10" id="KW-1185">Reference proteome</keyword>
<comment type="similarity">
    <text evidence="2 7">Belongs to the EPSP synthase family.</text>
</comment>
<dbReference type="HAMAP" id="MF_00210">
    <property type="entry name" value="EPSP_synth"/>
    <property type="match status" value="1"/>
</dbReference>
<feature type="binding site" evidence="7">
    <location>
        <position position="22"/>
    </location>
    <ligand>
        <name>phosphoenolpyruvate</name>
        <dbReference type="ChEBI" id="CHEBI:58702"/>
    </ligand>
</feature>
<feature type="binding site" evidence="7">
    <location>
        <position position="69"/>
    </location>
    <ligand>
        <name>phosphoenolpyruvate</name>
        <dbReference type="ChEBI" id="CHEBI:58702"/>
    </ligand>
</feature>
<evidence type="ECO:0000256" key="3">
    <source>
        <dbReference type="ARBA" id="ARBA00022605"/>
    </source>
</evidence>
<evidence type="ECO:0000256" key="1">
    <source>
        <dbReference type="ARBA" id="ARBA00004811"/>
    </source>
</evidence>
<dbReference type="Proteomes" id="UP001597131">
    <property type="component" value="Unassembled WGS sequence"/>
</dbReference>
<feature type="binding site" evidence="7">
    <location>
        <position position="22"/>
    </location>
    <ligand>
        <name>3-phosphoshikimate</name>
        <dbReference type="ChEBI" id="CHEBI:145989"/>
    </ligand>
</feature>
<dbReference type="InterPro" id="IPR006264">
    <property type="entry name" value="EPSP_synthase"/>
</dbReference>
<feature type="active site" description="Proton acceptor" evidence="7">
    <location>
        <position position="290"/>
    </location>
</feature>
<sequence length="407" mass="44957">MNIKLSSRSNNLSGNLKITGSKSESNRLLILQALYPELKIENLSDSDDTRYLKAALESEEETIDIHHAGTAMRFLTAYFSCQVGREVVLTGSKRMQERPIKLLVDALRSLGAEIAYVKEEGYPPLRIKGKEIRESEVHVQANISSQYISALMLIAPGLASGLEIHLKGQITSAPYLLMTLEIMHNAGLAGTLEDNVVSIEPVSKLAPTTLQVESDWSSASYFYSLAAVSETAELKLSNYRRSSLQGDSCLAEIYRKFGVETIFEDNSISLKKTSGKKPRKLIEDLRNSPDIAQTIAVTCLALGVECELNGLHTLKIKETDRLVALKTEMEKFGADVEISNDSLRLYSCKRLNQDVSVATYNDHRMAMAFAPLALKVSLGIEDAGVVSKSYPSFWEDLKQLGLSVEEI</sequence>
<feature type="binding site" evidence="7">
    <location>
        <position position="27"/>
    </location>
    <ligand>
        <name>3-phosphoshikimate</name>
        <dbReference type="ChEBI" id="CHEBI:145989"/>
    </ligand>
</feature>
<dbReference type="EMBL" id="JBHTLI010000001">
    <property type="protein sequence ID" value="MFD1095078.1"/>
    <property type="molecule type" value="Genomic_DNA"/>
</dbReference>
<evidence type="ECO:0000256" key="2">
    <source>
        <dbReference type="ARBA" id="ARBA00009948"/>
    </source>
</evidence>
<evidence type="ECO:0000256" key="4">
    <source>
        <dbReference type="ARBA" id="ARBA00022679"/>
    </source>
</evidence>
<dbReference type="SUPFAM" id="SSF55205">
    <property type="entry name" value="EPT/RTPC-like"/>
    <property type="match status" value="1"/>
</dbReference>